<accession>A0AC34GSJ3</accession>
<evidence type="ECO:0000313" key="1">
    <source>
        <dbReference type="Proteomes" id="UP000887579"/>
    </source>
</evidence>
<evidence type="ECO:0000313" key="2">
    <source>
        <dbReference type="WBParaSite" id="ES5_v2.g7703.t1"/>
    </source>
</evidence>
<reference evidence="2" key="1">
    <citation type="submission" date="2022-11" db="UniProtKB">
        <authorList>
            <consortium name="WormBaseParasite"/>
        </authorList>
    </citation>
    <scope>IDENTIFICATION</scope>
</reference>
<name>A0AC34GSJ3_9BILA</name>
<protein>
    <submittedName>
        <fullName evidence="2">Uncharacterized protein</fullName>
    </submittedName>
</protein>
<dbReference type="Proteomes" id="UP000887579">
    <property type="component" value="Unplaced"/>
</dbReference>
<organism evidence="1 2">
    <name type="scientific">Panagrolaimus sp. ES5</name>
    <dbReference type="NCBI Taxonomy" id="591445"/>
    <lineage>
        <taxon>Eukaryota</taxon>
        <taxon>Metazoa</taxon>
        <taxon>Ecdysozoa</taxon>
        <taxon>Nematoda</taxon>
        <taxon>Chromadorea</taxon>
        <taxon>Rhabditida</taxon>
        <taxon>Tylenchina</taxon>
        <taxon>Panagrolaimomorpha</taxon>
        <taxon>Panagrolaimoidea</taxon>
        <taxon>Panagrolaimidae</taxon>
        <taxon>Panagrolaimus</taxon>
    </lineage>
</organism>
<proteinExistence type="predicted"/>
<dbReference type="WBParaSite" id="ES5_v2.g7703.t1">
    <property type="protein sequence ID" value="ES5_v2.g7703.t1"/>
    <property type="gene ID" value="ES5_v2.g7703"/>
</dbReference>
<sequence length="138" mass="16031">MKKEMNKFGAILIFILFLGNVKCDEITTTPSSILPSTTTTDFWDSAEDYNLFQNSSSNYTCSDKYRYSMPLIEFTKNKSFMSPLVLLLGEILALLILRGILSYYVFQRRLKKIYIFTHPPILDERYFDDPPPYAVTKP</sequence>